<sequence>MTDNLPTVDDFASYPNTPEEATARRLAEYMAVEAHWSASLNQTFFKAQMEAEKSGENFADAASRYLQNQALMTAEHSVSFLLRALIEHLPEKADEIAAQMWDDWEDPPLVALTWTALESFGIDPKAVQDAALKRWQTLTATQELQQTIQDAKPAETEVHPGQTSLSGGA</sequence>
<evidence type="ECO:0000313" key="2">
    <source>
        <dbReference type="EMBL" id="SET51882.1"/>
    </source>
</evidence>
<accession>A0A1I0F250</accession>
<gene>
    <name evidence="2" type="ORF">SAMN05421811_103289</name>
</gene>
<dbReference type="EMBL" id="FOHX01000003">
    <property type="protein sequence ID" value="SET51882.1"/>
    <property type="molecule type" value="Genomic_DNA"/>
</dbReference>
<proteinExistence type="predicted"/>
<name>A0A1I0F250_9ACTN</name>
<dbReference type="AlphaFoldDB" id="A0A1I0F250"/>
<dbReference type="STRING" id="568860.SAMN05421811_103289"/>
<dbReference type="RefSeq" id="WP_091079568.1">
    <property type="nucleotide sequence ID" value="NZ_FOHX01000003.1"/>
</dbReference>
<evidence type="ECO:0000313" key="3">
    <source>
        <dbReference type="Proteomes" id="UP000199361"/>
    </source>
</evidence>
<reference evidence="2 3" key="1">
    <citation type="submission" date="2016-10" db="EMBL/GenBank/DDBJ databases">
        <authorList>
            <person name="de Groot N.N."/>
        </authorList>
    </citation>
    <scope>NUCLEOTIDE SEQUENCE [LARGE SCALE GENOMIC DNA]</scope>
    <source>
        <strain evidence="2 3">CGMCC 4.5598</strain>
    </source>
</reference>
<feature type="region of interest" description="Disordered" evidence="1">
    <location>
        <begin position="150"/>
        <end position="169"/>
    </location>
</feature>
<organism evidence="2 3">
    <name type="scientific">Nonomuraea wenchangensis</name>
    <dbReference type="NCBI Taxonomy" id="568860"/>
    <lineage>
        <taxon>Bacteria</taxon>
        <taxon>Bacillati</taxon>
        <taxon>Actinomycetota</taxon>
        <taxon>Actinomycetes</taxon>
        <taxon>Streptosporangiales</taxon>
        <taxon>Streptosporangiaceae</taxon>
        <taxon>Nonomuraea</taxon>
    </lineage>
</organism>
<evidence type="ECO:0000256" key="1">
    <source>
        <dbReference type="SAM" id="MobiDB-lite"/>
    </source>
</evidence>
<keyword evidence="3" id="KW-1185">Reference proteome</keyword>
<dbReference type="Proteomes" id="UP000199361">
    <property type="component" value="Unassembled WGS sequence"/>
</dbReference>
<protein>
    <submittedName>
        <fullName evidence="2">Uncharacterized protein</fullName>
    </submittedName>
</protein>